<reference evidence="1" key="1">
    <citation type="submission" date="2014-11" db="EMBL/GenBank/DDBJ databases">
        <authorList>
            <person name="Amaro Gonzalez C."/>
        </authorList>
    </citation>
    <scope>NUCLEOTIDE SEQUENCE</scope>
</reference>
<sequence length="101" mass="11031">MEKESSLFYTVLRQVVLHPGVYVAAQTFRLPQLTEEVGHRDRHLPCHLPVGSQEQLLLPENPGVVSQGSDNLLKAGLRVNFQACGTAHVTGLHSTTCSLIS</sequence>
<protein>
    <submittedName>
        <fullName evidence="1">Uncharacterized protein</fullName>
    </submittedName>
</protein>
<name>A0A0E9S161_ANGAN</name>
<proteinExistence type="predicted"/>
<organism evidence="1">
    <name type="scientific">Anguilla anguilla</name>
    <name type="common">European freshwater eel</name>
    <name type="synonym">Muraena anguilla</name>
    <dbReference type="NCBI Taxonomy" id="7936"/>
    <lineage>
        <taxon>Eukaryota</taxon>
        <taxon>Metazoa</taxon>
        <taxon>Chordata</taxon>
        <taxon>Craniata</taxon>
        <taxon>Vertebrata</taxon>
        <taxon>Euteleostomi</taxon>
        <taxon>Actinopterygii</taxon>
        <taxon>Neopterygii</taxon>
        <taxon>Teleostei</taxon>
        <taxon>Anguilliformes</taxon>
        <taxon>Anguillidae</taxon>
        <taxon>Anguilla</taxon>
    </lineage>
</organism>
<dbReference type="AlphaFoldDB" id="A0A0E9S161"/>
<accession>A0A0E9S161</accession>
<evidence type="ECO:0000313" key="1">
    <source>
        <dbReference type="EMBL" id="JAH35189.1"/>
    </source>
</evidence>
<dbReference type="EMBL" id="GBXM01073388">
    <property type="protein sequence ID" value="JAH35189.1"/>
    <property type="molecule type" value="Transcribed_RNA"/>
</dbReference>
<reference evidence="1" key="2">
    <citation type="journal article" date="2015" name="Fish Shellfish Immunol.">
        <title>Early steps in the European eel (Anguilla anguilla)-Vibrio vulnificus interaction in the gills: Role of the RtxA13 toxin.</title>
        <authorList>
            <person name="Callol A."/>
            <person name="Pajuelo D."/>
            <person name="Ebbesson L."/>
            <person name="Teles M."/>
            <person name="MacKenzie S."/>
            <person name="Amaro C."/>
        </authorList>
    </citation>
    <scope>NUCLEOTIDE SEQUENCE</scope>
</reference>